<dbReference type="Proteomes" id="UP000247727">
    <property type="component" value="Unassembled WGS sequence"/>
</dbReference>
<evidence type="ECO:0000256" key="1">
    <source>
        <dbReference type="ARBA" id="ARBA00006738"/>
    </source>
</evidence>
<comment type="similarity">
    <text evidence="1 2">Belongs to the UPF0102 family.</text>
</comment>
<evidence type="ECO:0000313" key="3">
    <source>
        <dbReference type="EMBL" id="PYF11139.1"/>
    </source>
</evidence>
<dbReference type="EMBL" id="QJTK01000003">
    <property type="protein sequence ID" value="PYF11139.1"/>
    <property type="molecule type" value="Genomic_DNA"/>
</dbReference>
<accession>A0A318UEN3</accession>
<dbReference type="InterPro" id="IPR011856">
    <property type="entry name" value="tRNA_endonuc-like_dom_sf"/>
</dbReference>
<dbReference type="HAMAP" id="MF_00048">
    <property type="entry name" value="UPF0102"/>
    <property type="match status" value="1"/>
</dbReference>
<dbReference type="AlphaFoldDB" id="A0A318UEN3"/>
<dbReference type="PANTHER" id="PTHR34039:SF1">
    <property type="entry name" value="UPF0102 PROTEIN YRAN"/>
    <property type="match status" value="1"/>
</dbReference>
<dbReference type="RefSeq" id="WP_110804915.1">
    <property type="nucleotide sequence ID" value="NZ_QJTK01000003.1"/>
</dbReference>
<protein>
    <recommendedName>
        <fullName evidence="2">UPF0102 protein C8J30_103235</fullName>
    </recommendedName>
</protein>
<name>A0A318UEN3_9RHOB</name>
<proteinExistence type="inferred from homology"/>
<reference evidence="3 4" key="1">
    <citation type="submission" date="2018-06" db="EMBL/GenBank/DDBJ databases">
        <title>Genomic Encyclopedia of Type Strains, Phase III (KMG-III): the genomes of soil and plant-associated and newly described type strains.</title>
        <authorList>
            <person name="Whitman W."/>
        </authorList>
    </citation>
    <scope>NUCLEOTIDE SEQUENCE [LARGE SCALE GENOMIC DNA]</scope>
    <source>
        <strain evidence="3 4">JA737</strain>
    </source>
</reference>
<dbReference type="OrthoDB" id="9812968at2"/>
<gene>
    <name evidence="3" type="ORF">C8J30_103235</name>
</gene>
<dbReference type="Pfam" id="PF02021">
    <property type="entry name" value="UPF0102"/>
    <property type="match status" value="1"/>
</dbReference>
<dbReference type="GO" id="GO:0004519">
    <property type="term" value="F:endonuclease activity"/>
    <property type="evidence" value="ECO:0007669"/>
    <property type="project" value="UniProtKB-KW"/>
</dbReference>
<evidence type="ECO:0000313" key="4">
    <source>
        <dbReference type="Proteomes" id="UP000247727"/>
    </source>
</evidence>
<dbReference type="SUPFAM" id="SSF52980">
    <property type="entry name" value="Restriction endonuclease-like"/>
    <property type="match status" value="1"/>
</dbReference>
<keyword evidence="4" id="KW-1185">Reference proteome</keyword>
<keyword evidence="3" id="KW-0540">Nuclease</keyword>
<comment type="caution">
    <text evidence="3">The sequence shown here is derived from an EMBL/GenBank/DDBJ whole genome shotgun (WGS) entry which is preliminary data.</text>
</comment>
<dbReference type="InterPro" id="IPR011335">
    <property type="entry name" value="Restrct_endonuc-II-like"/>
</dbReference>
<organism evidence="3 4">
    <name type="scientific">Rhodobacter viridis</name>
    <dbReference type="NCBI Taxonomy" id="1054202"/>
    <lineage>
        <taxon>Bacteria</taxon>
        <taxon>Pseudomonadati</taxon>
        <taxon>Pseudomonadota</taxon>
        <taxon>Alphaproteobacteria</taxon>
        <taxon>Rhodobacterales</taxon>
        <taxon>Rhodobacter group</taxon>
        <taxon>Rhodobacter</taxon>
    </lineage>
</organism>
<dbReference type="InterPro" id="IPR003509">
    <property type="entry name" value="UPF0102_YraN-like"/>
</dbReference>
<keyword evidence="3" id="KW-0378">Hydrolase</keyword>
<keyword evidence="3" id="KW-0255">Endonuclease</keyword>
<dbReference type="Gene3D" id="3.40.1350.10">
    <property type="match status" value="1"/>
</dbReference>
<dbReference type="PANTHER" id="PTHR34039">
    <property type="entry name" value="UPF0102 PROTEIN YRAN"/>
    <property type="match status" value="1"/>
</dbReference>
<dbReference type="GO" id="GO:0003676">
    <property type="term" value="F:nucleic acid binding"/>
    <property type="evidence" value="ECO:0007669"/>
    <property type="project" value="InterPro"/>
</dbReference>
<evidence type="ECO:0000256" key="2">
    <source>
        <dbReference type="HAMAP-Rule" id="MF_00048"/>
    </source>
</evidence>
<sequence>MSGALSYHSGLAAEHQVEAHYQRGGSKIAAHRWRGRYGGEIDLIARDGDTVVFIEVKRAQTHAWAVERVSRRQLERIGVSADEFVAGQPDCANLDRRFDVALVDAQGRIEILENAYQFD</sequence>